<reference evidence="7" key="2">
    <citation type="submission" date="2021-04" db="EMBL/GenBank/DDBJ databases">
        <authorList>
            <person name="Gilroy R."/>
        </authorList>
    </citation>
    <scope>NUCLEOTIDE SEQUENCE</scope>
    <source>
        <strain evidence="7">ChiBcec8-14828</strain>
    </source>
</reference>
<keyword evidence="5" id="KW-0067">ATP-binding</keyword>
<dbReference type="InterPro" id="IPR013749">
    <property type="entry name" value="PM/HMP-P_kinase-1"/>
</dbReference>
<proteinExistence type="predicted"/>
<dbReference type="Gene3D" id="3.40.1190.20">
    <property type="match status" value="1"/>
</dbReference>
<gene>
    <name evidence="7" type="ORF">H9943_07805</name>
</gene>
<dbReference type="EMBL" id="DWYA01000063">
    <property type="protein sequence ID" value="HJB40284.1"/>
    <property type="molecule type" value="Genomic_DNA"/>
</dbReference>
<reference evidence="7" key="1">
    <citation type="journal article" date="2021" name="PeerJ">
        <title>Extensive microbial diversity within the chicken gut microbiome revealed by metagenomics and culture.</title>
        <authorList>
            <person name="Gilroy R."/>
            <person name="Ravi A."/>
            <person name="Getino M."/>
            <person name="Pursley I."/>
            <person name="Horton D.L."/>
            <person name="Alikhan N.F."/>
            <person name="Baker D."/>
            <person name="Gharbi K."/>
            <person name="Hall N."/>
            <person name="Watson M."/>
            <person name="Adriaenssens E.M."/>
            <person name="Foster-Nyarko E."/>
            <person name="Jarju S."/>
            <person name="Secka A."/>
            <person name="Antonio M."/>
            <person name="Oren A."/>
            <person name="Chaudhuri R.R."/>
            <person name="La Ragione R."/>
            <person name="Hildebrand F."/>
            <person name="Pallen M.J."/>
        </authorList>
    </citation>
    <scope>NUCLEOTIDE SEQUENCE</scope>
    <source>
        <strain evidence="7">ChiBcec8-14828</strain>
    </source>
</reference>
<keyword evidence="3" id="KW-0547">Nucleotide-binding</keyword>
<feature type="domain" description="Pyridoxamine kinase/Phosphomethylpyrimidine kinase" evidence="6">
    <location>
        <begin position="76"/>
        <end position="253"/>
    </location>
</feature>
<organism evidence="7 8">
    <name type="scientific">Candidatus Ruthenibacterium avium</name>
    <dbReference type="NCBI Taxonomy" id="2838751"/>
    <lineage>
        <taxon>Bacteria</taxon>
        <taxon>Bacillati</taxon>
        <taxon>Bacillota</taxon>
        <taxon>Clostridia</taxon>
        <taxon>Eubacteriales</taxon>
        <taxon>Oscillospiraceae</taxon>
        <taxon>Ruthenibacterium</taxon>
    </lineage>
</organism>
<dbReference type="InterPro" id="IPR029056">
    <property type="entry name" value="Ribokinase-like"/>
</dbReference>
<evidence type="ECO:0000256" key="1">
    <source>
        <dbReference type="ARBA" id="ARBA00012104"/>
    </source>
</evidence>
<dbReference type="Proteomes" id="UP000824209">
    <property type="component" value="Unassembled WGS sequence"/>
</dbReference>
<evidence type="ECO:0000256" key="4">
    <source>
        <dbReference type="ARBA" id="ARBA00022777"/>
    </source>
</evidence>
<name>A0A9D2M3S0_9FIRM</name>
<dbReference type="PANTHER" id="PTHR10534">
    <property type="entry name" value="PYRIDOXAL KINASE"/>
    <property type="match status" value="1"/>
</dbReference>
<dbReference type="Pfam" id="PF08543">
    <property type="entry name" value="Phos_pyr_kin"/>
    <property type="match status" value="1"/>
</dbReference>
<dbReference type="GO" id="GO:0005829">
    <property type="term" value="C:cytosol"/>
    <property type="evidence" value="ECO:0007669"/>
    <property type="project" value="TreeGrafter"/>
</dbReference>
<dbReference type="GO" id="GO:0008478">
    <property type="term" value="F:pyridoxal kinase activity"/>
    <property type="evidence" value="ECO:0007669"/>
    <property type="project" value="UniProtKB-EC"/>
</dbReference>
<evidence type="ECO:0000256" key="3">
    <source>
        <dbReference type="ARBA" id="ARBA00022741"/>
    </source>
</evidence>
<dbReference type="GO" id="GO:0009443">
    <property type="term" value="P:pyridoxal 5'-phosphate salvage"/>
    <property type="evidence" value="ECO:0007669"/>
    <property type="project" value="InterPro"/>
</dbReference>
<dbReference type="SUPFAM" id="SSF53613">
    <property type="entry name" value="Ribokinase-like"/>
    <property type="match status" value="1"/>
</dbReference>
<keyword evidence="2 7" id="KW-0808">Transferase</keyword>
<comment type="caution">
    <text evidence="7">The sequence shown here is derived from an EMBL/GenBank/DDBJ whole genome shotgun (WGS) entry which is preliminary data.</text>
</comment>
<protein>
    <recommendedName>
        <fullName evidence="1">pyridoxal kinase</fullName>
        <ecNumber evidence="1">2.7.1.35</ecNumber>
    </recommendedName>
</protein>
<evidence type="ECO:0000313" key="7">
    <source>
        <dbReference type="EMBL" id="HJB40284.1"/>
    </source>
</evidence>
<evidence type="ECO:0000259" key="6">
    <source>
        <dbReference type="Pfam" id="PF08543"/>
    </source>
</evidence>
<dbReference type="EC" id="2.7.1.35" evidence="1"/>
<evidence type="ECO:0000256" key="5">
    <source>
        <dbReference type="ARBA" id="ARBA00022840"/>
    </source>
</evidence>
<evidence type="ECO:0000313" key="8">
    <source>
        <dbReference type="Proteomes" id="UP000824209"/>
    </source>
</evidence>
<dbReference type="GO" id="GO:0005524">
    <property type="term" value="F:ATP binding"/>
    <property type="evidence" value="ECO:0007669"/>
    <property type="project" value="UniProtKB-KW"/>
</dbReference>
<accession>A0A9D2M3S0</accession>
<dbReference type="PANTHER" id="PTHR10534:SF2">
    <property type="entry name" value="PYRIDOXAL KINASE"/>
    <property type="match status" value="1"/>
</dbReference>
<sequence>MTESRAASALCIHDLSGVGRCSLSVILPVLSVCGVQACALPTALLSTHTGGLGTPARTDEFSFACAALEHYETLRLSFDCVYSGYLAAPQCAALVRRAHTVFPKAWKVVDPVLGDGGKLYRFVTGELMEAMRGLCLSANVITPNVTESAVLLGLAPCDDAMTQQQAKERMQALRGEFGCDVVLTGIRLENGTRANGLLWGTREPQVYLYRETGGHCPGSGDLFTAAFTALVLGGNDAPFAVRHAAEFVRRAVASVEKADGDPRFGAWFERHLPFLMTSHGKLPRV</sequence>
<dbReference type="InterPro" id="IPR004625">
    <property type="entry name" value="PyrdxlKinase"/>
</dbReference>
<evidence type="ECO:0000256" key="2">
    <source>
        <dbReference type="ARBA" id="ARBA00022679"/>
    </source>
</evidence>
<dbReference type="AlphaFoldDB" id="A0A9D2M3S0"/>
<keyword evidence="4 7" id="KW-0418">Kinase</keyword>